<evidence type="ECO:0000256" key="11">
    <source>
        <dbReference type="ARBA" id="ARBA00029766"/>
    </source>
</evidence>
<sequence>MVIFAEIMKHKVYISLGSNIGERKSYLQSAVNTINQRIGKVIKISPIYETPAWGFTSSNFYNACLVAETSLSPEETLQKLLVIEKELGRIRNTNAKGYQPRCIDLDILFFDDKIIKTENLQIPHPQIENRKFVLFPLADIAPEKKHPILKKNIQELLKNSPDVSEITKIDEKIDLKPKNSPFRRYNYIAIEGNIGSGKTTLSTKIAEDFDARLILERFSDNPFLPKFYENPKQYGFTLEMSFLTERYQQMSEQLTQTNLFQPFIVSDYDIFKSLIFSQVTLTEDEFALYRKLFYILYNQIIKPDLYIFLYQNTDRLIENIKKRGREYEKNISKEYLNQIHHGYLDFIQKNNDIRSLIIDVTELDFVKNQSDYEFIIEKISNFSSETPQK</sequence>
<dbReference type="UniPathway" id="UPA00077">
    <property type="reaction ID" value="UER00155"/>
</dbReference>
<reference evidence="16" key="1">
    <citation type="journal article" date="2020" name="Int. J. Syst. Evol. Microbiol.">
        <title>Capnocytophaga felis sp. nov. isolated from the feline oral cavity.</title>
        <authorList>
            <person name="Suzuki M."/>
            <person name="Umeda K."/>
            <person name="Kimura M."/>
            <person name="Imaoka K."/>
            <person name="Morikawa S."/>
            <person name="Maeda K."/>
        </authorList>
    </citation>
    <scope>NUCLEOTIDE SEQUENCE [LARGE SCALE GENOMIC DNA]</scope>
    <source>
        <strain evidence="16">KC07070</strain>
    </source>
</reference>
<name>A0A5M4B5Z3_9FLAO</name>
<dbReference type="Pfam" id="PF01288">
    <property type="entry name" value="HPPK"/>
    <property type="match status" value="1"/>
</dbReference>
<evidence type="ECO:0000313" key="15">
    <source>
        <dbReference type="EMBL" id="GET45033.1"/>
    </source>
</evidence>
<dbReference type="InterPro" id="IPR031314">
    <property type="entry name" value="DNK_dom"/>
</dbReference>
<evidence type="ECO:0000256" key="9">
    <source>
        <dbReference type="ARBA" id="ARBA00022909"/>
    </source>
</evidence>
<evidence type="ECO:0000256" key="5">
    <source>
        <dbReference type="ARBA" id="ARBA00022679"/>
    </source>
</evidence>
<dbReference type="CDD" id="cd01673">
    <property type="entry name" value="dNK"/>
    <property type="match status" value="1"/>
</dbReference>
<keyword evidence="16" id="KW-1185">Reference proteome</keyword>
<dbReference type="PANTHER" id="PTHR43071">
    <property type="entry name" value="2-AMINO-4-HYDROXY-6-HYDROXYMETHYLDIHYDROPTERIDINE PYROPHOSPHOKINASE"/>
    <property type="match status" value="1"/>
</dbReference>
<feature type="domain" description="7,8-dihydro-6-hydroxymethylpterin-pyrophosphokinase" evidence="13">
    <location>
        <begin position="13"/>
        <end position="142"/>
    </location>
</feature>
<dbReference type="Gene3D" id="3.30.70.560">
    <property type="entry name" value="7,8-Dihydro-6-hydroxymethylpterin-pyrophosphokinase HPPK"/>
    <property type="match status" value="1"/>
</dbReference>
<evidence type="ECO:0000256" key="1">
    <source>
        <dbReference type="ARBA" id="ARBA00005051"/>
    </source>
</evidence>
<dbReference type="GO" id="GO:0016301">
    <property type="term" value="F:kinase activity"/>
    <property type="evidence" value="ECO:0007669"/>
    <property type="project" value="UniProtKB-KW"/>
</dbReference>
<evidence type="ECO:0000256" key="4">
    <source>
        <dbReference type="ARBA" id="ARBA00016218"/>
    </source>
</evidence>
<keyword evidence="6" id="KW-0547">Nucleotide-binding</keyword>
<comment type="function">
    <text evidence="10">Catalyzes the transfer of pyrophosphate from adenosine triphosphate (ATP) to 6-hydroxymethyl-7,8-dihydropterin, an enzymatic step in folate biosynthesis pathway.</text>
</comment>
<evidence type="ECO:0000259" key="14">
    <source>
        <dbReference type="Pfam" id="PF01712"/>
    </source>
</evidence>
<gene>
    <name evidence="15" type="ORF">RCZ01_03350</name>
</gene>
<keyword evidence="9" id="KW-0289">Folate biosynthesis</keyword>
<keyword evidence="8" id="KW-0067">ATP-binding</keyword>
<dbReference type="EC" id="2.7.6.3" evidence="3"/>
<evidence type="ECO:0000259" key="13">
    <source>
        <dbReference type="Pfam" id="PF01288"/>
    </source>
</evidence>
<dbReference type="Gene3D" id="3.40.50.300">
    <property type="entry name" value="P-loop containing nucleotide triphosphate hydrolases"/>
    <property type="match status" value="1"/>
</dbReference>
<dbReference type="Proteomes" id="UP000398217">
    <property type="component" value="Unassembled WGS sequence"/>
</dbReference>
<keyword evidence="7 15" id="KW-0418">Kinase</keyword>
<dbReference type="GO" id="GO:0003848">
    <property type="term" value="F:2-amino-4-hydroxy-6-hydroxymethyldihydropteridine diphosphokinase activity"/>
    <property type="evidence" value="ECO:0007669"/>
    <property type="project" value="UniProtKB-EC"/>
</dbReference>
<comment type="similarity">
    <text evidence="2">Belongs to the HPPK family.</text>
</comment>
<dbReference type="PANTHER" id="PTHR43071:SF1">
    <property type="entry name" value="2-AMINO-4-HYDROXY-6-HYDROXYMETHYLDIHYDROPTERIDINE PYROPHOSPHOKINASE"/>
    <property type="match status" value="1"/>
</dbReference>
<evidence type="ECO:0000256" key="6">
    <source>
        <dbReference type="ARBA" id="ARBA00022741"/>
    </source>
</evidence>
<evidence type="ECO:0000256" key="3">
    <source>
        <dbReference type="ARBA" id="ARBA00013253"/>
    </source>
</evidence>
<accession>A0A5M4B5Z3</accession>
<comment type="caution">
    <text evidence="15">The sequence shown here is derived from an EMBL/GenBank/DDBJ whole genome shotgun (WGS) entry which is preliminary data.</text>
</comment>
<dbReference type="EMBL" id="BLBC01000005">
    <property type="protein sequence ID" value="GET45033.1"/>
    <property type="molecule type" value="Genomic_DNA"/>
</dbReference>
<protein>
    <recommendedName>
        <fullName evidence="4">2-amino-4-hydroxy-6-hydroxymethyldihydropteridine pyrophosphokinase</fullName>
        <ecNumber evidence="3">2.7.6.3</ecNumber>
    </recommendedName>
    <alternativeName>
        <fullName evidence="11">6-hydroxymethyl-7,8-dihydropterin pyrophosphokinase</fullName>
    </alternativeName>
    <alternativeName>
        <fullName evidence="12">7,8-dihydro-6-hydroxymethylpterin-pyrophosphokinase</fullName>
    </alternativeName>
</protein>
<dbReference type="InterPro" id="IPR035907">
    <property type="entry name" value="Hppk_sf"/>
</dbReference>
<evidence type="ECO:0000256" key="2">
    <source>
        <dbReference type="ARBA" id="ARBA00005810"/>
    </source>
</evidence>
<dbReference type="SUPFAM" id="SSF52540">
    <property type="entry name" value="P-loop containing nucleoside triphosphate hydrolases"/>
    <property type="match status" value="1"/>
</dbReference>
<keyword evidence="5" id="KW-0808">Transferase</keyword>
<dbReference type="GO" id="GO:0046656">
    <property type="term" value="P:folic acid biosynthetic process"/>
    <property type="evidence" value="ECO:0007669"/>
    <property type="project" value="UniProtKB-KW"/>
</dbReference>
<feature type="domain" description="Deoxynucleoside kinase" evidence="14">
    <location>
        <begin position="188"/>
        <end position="382"/>
    </location>
</feature>
<proteinExistence type="inferred from homology"/>
<evidence type="ECO:0000256" key="10">
    <source>
        <dbReference type="ARBA" id="ARBA00029409"/>
    </source>
</evidence>
<evidence type="ECO:0000313" key="16">
    <source>
        <dbReference type="Proteomes" id="UP000398217"/>
    </source>
</evidence>
<dbReference type="NCBIfam" id="TIGR01498">
    <property type="entry name" value="folK"/>
    <property type="match status" value="1"/>
</dbReference>
<dbReference type="InterPro" id="IPR000550">
    <property type="entry name" value="Hppk"/>
</dbReference>
<evidence type="ECO:0000256" key="12">
    <source>
        <dbReference type="ARBA" id="ARBA00033413"/>
    </source>
</evidence>
<dbReference type="AlphaFoldDB" id="A0A5M4B5Z3"/>
<dbReference type="GO" id="GO:0005524">
    <property type="term" value="F:ATP binding"/>
    <property type="evidence" value="ECO:0007669"/>
    <property type="project" value="UniProtKB-KW"/>
</dbReference>
<evidence type="ECO:0000256" key="7">
    <source>
        <dbReference type="ARBA" id="ARBA00022777"/>
    </source>
</evidence>
<dbReference type="SUPFAM" id="SSF55083">
    <property type="entry name" value="6-hydroxymethyl-7,8-dihydropterin pyrophosphokinase, HPPK"/>
    <property type="match status" value="1"/>
</dbReference>
<evidence type="ECO:0000256" key="8">
    <source>
        <dbReference type="ARBA" id="ARBA00022840"/>
    </source>
</evidence>
<dbReference type="CDD" id="cd00483">
    <property type="entry name" value="HPPK"/>
    <property type="match status" value="1"/>
</dbReference>
<organism evidence="15 16">
    <name type="scientific">Capnocytophaga felis</name>
    <dbReference type="NCBI Taxonomy" id="2267611"/>
    <lineage>
        <taxon>Bacteria</taxon>
        <taxon>Pseudomonadati</taxon>
        <taxon>Bacteroidota</taxon>
        <taxon>Flavobacteriia</taxon>
        <taxon>Flavobacteriales</taxon>
        <taxon>Flavobacteriaceae</taxon>
        <taxon>Capnocytophaga</taxon>
    </lineage>
</organism>
<dbReference type="InterPro" id="IPR027417">
    <property type="entry name" value="P-loop_NTPase"/>
</dbReference>
<dbReference type="GO" id="GO:0046654">
    <property type="term" value="P:tetrahydrofolate biosynthetic process"/>
    <property type="evidence" value="ECO:0007669"/>
    <property type="project" value="UniProtKB-UniPathway"/>
</dbReference>
<dbReference type="Pfam" id="PF01712">
    <property type="entry name" value="dNK"/>
    <property type="match status" value="1"/>
</dbReference>
<comment type="pathway">
    <text evidence="1">Cofactor biosynthesis; tetrahydrofolate biosynthesis; 2-amino-4-hydroxy-6-hydroxymethyl-7,8-dihydropteridine diphosphate from 7,8-dihydroneopterin triphosphate: step 4/4.</text>
</comment>